<evidence type="ECO:0000256" key="2">
    <source>
        <dbReference type="ARBA" id="ARBA00023125"/>
    </source>
</evidence>
<dbReference type="Proteomes" id="UP001207654">
    <property type="component" value="Unassembled WGS sequence"/>
</dbReference>
<organism evidence="5 6">
    <name type="scientific">Archangium lansingense</name>
    <dbReference type="NCBI Taxonomy" id="2995310"/>
    <lineage>
        <taxon>Bacteria</taxon>
        <taxon>Pseudomonadati</taxon>
        <taxon>Myxococcota</taxon>
        <taxon>Myxococcia</taxon>
        <taxon>Myxococcales</taxon>
        <taxon>Cystobacterineae</taxon>
        <taxon>Archangiaceae</taxon>
        <taxon>Archangium</taxon>
    </lineage>
</organism>
<evidence type="ECO:0000313" key="6">
    <source>
        <dbReference type="Proteomes" id="UP001207654"/>
    </source>
</evidence>
<reference evidence="5 6" key="1">
    <citation type="submission" date="2022-11" db="EMBL/GenBank/DDBJ databases">
        <title>Minimal conservation of predation-associated metabolite biosynthetic gene clusters underscores biosynthetic potential of Myxococcota including descriptions for ten novel species: Archangium lansinium sp. nov., Myxococcus landrumus sp. nov., Nannocystis bai.</title>
        <authorList>
            <person name="Ahearne A."/>
            <person name="Stevens C."/>
            <person name="Phillips K."/>
        </authorList>
    </citation>
    <scope>NUCLEOTIDE SEQUENCE [LARGE SCALE GENOMIC DNA]</scope>
    <source>
        <strain evidence="5 6">MIWBW</strain>
    </source>
</reference>
<dbReference type="PANTHER" id="PTHR33204">
    <property type="entry name" value="TRANSCRIPTIONAL REGULATOR, MARR FAMILY"/>
    <property type="match status" value="1"/>
</dbReference>
<dbReference type="RefSeq" id="WP_267534714.1">
    <property type="nucleotide sequence ID" value="NZ_JAPNKA010000001.1"/>
</dbReference>
<dbReference type="InterPro" id="IPR036388">
    <property type="entry name" value="WH-like_DNA-bd_sf"/>
</dbReference>
<keyword evidence="3" id="KW-0804">Transcription</keyword>
<feature type="domain" description="HTH hxlR-type" evidence="4">
    <location>
        <begin position="29"/>
        <end position="127"/>
    </location>
</feature>
<dbReference type="EMBL" id="JAPNKA010000001">
    <property type="protein sequence ID" value="MCY1075800.1"/>
    <property type="molecule type" value="Genomic_DNA"/>
</dbReference>
<dbReference type="InterPro" id="IPR002577">
    <property type="entry name" value="HTH_HxlR"/>
</dbReference>
<dbReference type="InterPro" id="IPR036390">
    <property type="entry name" value="WH_DNA-bd_sf"/>
</dbReference>
<proteinExistence type="predicted"/>
<gene>
    <name evidence="5" type="ORF">OV287_15100</name>
</gene>
<evidence type="ECO:0000313" key="5">
    <source>
        <dbReference type="EMBL" id="MCY1075800.1"/>
    </source>
</evidence>
<evidence type="ECO:0000256" key="1">
    <source>
        <dbReference type="ARBA" id="ARBA00023015"/>
    </source>
</evidence>
<evidence type="ECO:0000256" key="3">
    <source>
        <dbReference type="ARBA" id="ARBA00023163"/>
    </source>
</evidence>
<dbReference type="Pfam" id="PF01638">
    <property type="entry name" value="HxlR"/>
    <property type="match status" value="1"/>
</dbReference>
<evidence type="ECO:0000259" key="4">
    <source>
        <dbReference type="PROSITE" id="PS51118"/>
    </source>
</evidence>
<keyword evidence="2" id="KW-0238">DNA-binding</keyword>
<protein>
    <submittedName>
        <fullName evidence="5">Helix-turn-helix domain-containing protein</fullName>
    </submittedName>
</protein>
<sequence>MTASKQPKHQRKSMAKWAEQRGNLYAAACPSRGVLDHVTSRWGVLVLLALLEGTHRFSELRRKVGGVSEKMLAQTLHALEEDGFVVREVFPVIPPRVDYSLTPMGQEVATHIEALTYWIEDNLPRVFAARAQHAARKSAPASGGAGRAGRREPAV</sequence>
<accession>A0ABT4A2C9</accession>
<dbReference type="SUPFAM" id="SSF46785">
    <property type="entry name" value="Winged helix' DNA-binding domain"/>
    <property type="match status" value="1"/>
</dbReference>
<name>A0ABT4A2C9_9BACT</name>
<keyword evidence="6" id="KW-1185">Reference proteome</keyword>
<keyword evidence="1" id="KW-0805">Transcription regulation</keyword>
<dbReference type="Gene3D" id="1.10.10.10">
    <property type="entry name" value="Winged helix-like DNA-binding domain superfamily/Winged helix DNA-binding domain"/>
    <property type="match status" value="1"/>
</dbReference>
<dbReference type="PANTHER" id="PTHR33204:SF37">
    <property type="entry name" value="HTH-TYPE TRANSCRIPTIONAL REGULATOR YODB"/>
    <property type="match status" value="1"/>
</dbReference>
<dbReference type="PROSITE" id="PS51118">
    <property type="entry name" value="HTH_HXLR"/>
    <property type="match status" value="1"/>
</dbReference>
<comment type="caution">
    <text evidence="5">The sequence shown here is derived from an EMBL/GenBank/DDBJ whole genome shotgun (WGS) entry which is preliminary data.</text>
</comment>